<feature type="transmembrane region" description="Helical" evidence="1">
    <location>
        <begin position="119"/>
        <end position="147"/>
    </location>
</feature>
<name>A0A816QZJ5_9BILA</name>
<feature type="transmembrane region" description="Helical" evidence="1">
    <location>
        <begin position="245"/>
        <end position="268"/>
    </location>
</feature>
<dbReference type="EMBL" id="CAJNRE010007390">
    <property type="protein sequence ID" value="CAF2065072.1"/>
    <property type="molecule type" value="Genomic_DNA"/>
</dbReference>
<proteinExistence type="predicted"/>
<protein>
    <submittedName>
        <fullName evidence="2">Uncharacterized protein</fullName>
    </submittedName>
</protein>
<evidence type="ECO:0000256" key="1">
    <source>
        <dbReference type="SAM" id="Phobius"/>
    </source>
</evidence>
<dbReference type="AlphaFoldDB" id="A0A816QZJ5"/>
<evidence type="ECO:0000313" key="2">
    <source>
        <dbReference type="EMBL" id="CAF2065072.1"/>
    </source>
</evidence>
<accession>A0A816QZJ5</accession>
<feature type="transmembrane region" description="Helical" evidence="1">
    <location>
        <begin position="342"/>
        <end position="361"/>
    </location>
</feature>
<keyword evidence="1" id="KW-1133">Transmembrane helix</keyword>
<feature type="transmembrane region" description="Helical" evidence="1">
    <location>
        <begin position="184"/>
        <end position="203"/>
    </location>
</feature>
<feature type="transmembrane region" description="Helical" evidence="1">
    <location>
        <begin position="367"/>
        <end position="388"/>
    </location>
</feature>
<comment type="caution">
    <text evidence="2">The sequence shown here is derived from an EMBL/GenBank/DDBJ whole genome shotgun (WGS) entry which is preliminary data.</text>
</comment>
<keyword evidence="1" id="KW-0812">Transmembrane</keyword>
<organism evidence="2 3">
    <name type="scientific">Rotaria magnacalcarata</name>
    <dbReference type="NCBI Taxonomy" id="392030"/>
    <lineage>
        <taxon>Eukaryota</taxon>
        <taxon>Metazoa</taxon>
        <taxon>Spiralia</taxon>
        <taxon>Gnathifera</taxon>
        <taxon>Rotifera</taxon>
        <taxon>Eurotatoria</taxon>
        <taxon>Bdelloidea</taxon>
        <taxon>Philodinida</taxon>
        <taxon>Philodinidae</taxon>
        <taxon>Rotaria</taxon>
    </lineage>
</organism>
<gene>
    <name evidence="2" type="ORF">MBJ925_LOCUS15654</name>
</gene>
<evidence type="ECO:0000313" key="3">
    <source>
        <dbReference type="Proteomes" id="UP000663824"/>
    </source>
</evidence>
<feature type="transmembrane region" description="Helical" evidence="1">
    <location>
        <begin position="215"/>
        <end position="233"/>
    </location>
</feature>
<dbReference type="Proteomes" id="UP000663824">
    <property type="component" value="Unassembled WGS sequence"/>
</dbReference>
<reference evidence="2" key="1">
    <citation type="submission" date="2021-02" db="EMBL/GenBank/DDBJ databases">
        <authorList>
            <person name="Nowell W R."/>
        </authorList>
    </citation>
    <scope>NUCLEOTIDE SEQUENCE</scope>
</reference>
<sequence length="434" mass="49950">MIARSQKWTGVFQADSKCDANACCCITGNKLATNYSTNTLEVVSDMIGLCQGVKILSTTCPYPNDCNDYVTVFNQNVALELNSDSSTIAFNNPNNPMCTNYAFRNSAIQQRFQNNMGMIALLFIGLTKILYDILSLLFFDSFFFVFITYSSIKIKVSIRPHHSGLDLFSGQSADVASHEFKSDTFLRVAMSVLPVAAVLSYQIDAIWQLQIRNMYAGLSSTILHIFYFLQFYIHLKGNSKTIANIYTYVYHIIIWIFKTGGNITYFLYHHREKNIFHQCIFALRTLQDTIFISFLCIYKIRSYEPLICVQHKVLFSVISRLEIILAILVPIFAQENLVKRTIANISLFILYDFFSVYYHLFTLRLKWALWLFVVFITISVANEWLYFVNHQWNLCDQISAGFELLAECACCLLIIWQFRSPMILLPSDQSLTGF</sequence>
<keyword evidence="1" id="KW-0472">Membrane</keyword>